<dbReference type="PANTHER" id="PTHR31218">
    <property type="entry name" value="WAT1-RELATED PROTEIN"/>
    <property type="match status" value="1"/>
</dbReference>
<evidence type="ECO:0000256" key="2">
    <source>
        <dbReference type="ARBA" id="ARBA00022989"/>
    </source>
</evidence>
<dbReference type="InterPro" id="IPR030184">
    <property type="entry name" value="WAT1-related"/>
</dbReference>
<organism evidence="4 5">
    <name type="scientific">Ensete ventricosum</name>
    <name type="common">Abyssinian banana</name>
    <name type="synonym">Musa ensete</name>
    <dbReference type="NCBI Taxonomy" id="4639"/>
    <lineage>
        <taxon>Eukaryota</taxon>
        <taxon>Viridiplantae</taxon>
        <taxon>Streptophyta</taxon>
        <taxon>Embryophyta</taxon>
        <taxon>Tracheophyta</taxon>
        <taxon>Spermatophyta</taxon>
        <taxon>Magnoliopsida</taxon>
        <taxon>Liliopsida</taxon>
        <taxon>Zingiberales</taxon>
        <taxon>Musaceae</taxon>
        <taxon>Ensete</taxon>
    </lineage>
</organism>
<keyword evidence="2" id="KW-1133">Transmembrane helix</keyword>
<dbReference type="AlphaFoldDB" id="A0A426Z5E0"/>
<keyword evidence="3" id="KW-0472">Membrane</keyword>
<name>A0A426Z5E0_ENSVE</name>
<dbReference type="GO" id="GO:0016020">
    <property type="term" value="C:membrane"/>
    <property type="evidence" value="ECO:0007669"/>
    <property type="project" value="InterPro"/>
</dbReference>
<sequence length="103" mass="11227">MQSHTLKSYPAELSLTTLICLTGTGQAGAVALFMERGAKPWSIGFDMRLFTAVYSVRCFGDQMNTSTENSEKTKAVDDAMISNSIDYVTVVDIPPEKKPEGTN</sequence>
<dbReference type="EMBL" id="AMZH03008349">
    <property type="protein sequence ID" value="RRT59143.1"/>
    <property type="molecule type" value="Genomic_DNA"/>
</dbReference>
<evidence type="ECO:0000313" key="5">
    <source>
        <dbReference type="Proteomes" id="UP000287651"/>
    </source>
</evidence>
<evidence type="ECO:0000256" key="1">
    <source>
        <dbReference type="ARBA" id="ARBA00022692"/>
    </source>
</evidence>
<reference evidence="4 5" key="1">
    <citation type="journal article" date="2014" name="Agronomy (Basel)">
        <title>A Draft Genome Sequence for Ensete ventricosum, the Drought-Tolerant Tree Against Hunger.</title>
        <authorList>
            <person name="Harrison J."/>
            <person name="Moore K.A."/>
            <person name="Paszkiewicz K."/>
            <person name="Jones T."/>
            <person name="Grant M."/>
            <person name="Ambacheew D."/>
            <person name="Muzemil S."/>
            <person name="Studholme D.J."/>
        </authorList>
    </citation>
    <scope>NUCLEOTIDE SEQUENCE [LARGE SCALE GENOMIC DNA]</scope>
</reference>
<gene>
    <name evidence="4" type="ORF">B296_00022127</name>
</gene>
<dbReference type="GO" id="GO:0022857">
    <property type="term" value="F:transmembrane transporter activity"/>
    <property type="evidence" value="ECO:0007669"/>
    <property type="project" value="InterPro"/>
</dbReference>
<accession>A0A426Z5E0</accession>
<evidence type="ECO:0000256" key="3">
    <source>
        <dbReference type="ARBA" id="ARBA00023136"/>
    </source>
</evidence>
<dbReference type="Proteomes" id="UP000287651">
    <property type="component" value="Unassembled WGS sequence"/>
</dbReference>
<evidence type="ECO:0000313" key="4">
    <source>
        <dbReference type="EMBL" id="RRT59143.1"/>
    </source>
</evidence>
<comment type="caution">
    <text evidence="4">The sequence shown here is derived from an EMBL/GenBank/DDBJ whole genome shotgun (WGS) entry which is preliminary data.</text>
</comment>
<keyword evidence="1" id="KW-0812">Transmembrane</keyword>
<protein>
    <submittedName>
        <fullName evidence="4">Uncharacterized protein</fullName>
    </submittedName>
</protein>
<proteinExistence type="predicted"/>